<evidence type="ECO:0000256" key="1">
    <source>
        <dbReference type="ARBA" id="ARBA00022679"/>
    </source>
</evidence>
<keyword evidence="3 6" id="KW-0378">Hydrolase</keyword>
<dbReference type="EC" id="2.7.7.59" evidence="6"/>
<evidence type="ECO:0000313" key="8">
    <source>
        <dbReference type="EMBL" id="PRZ39132.1"/>
    </source>
</evidence>
<dbReference type="EMBL" id="PVUE01000019">
    <property type="protein sequence ID" value="PRZ39132.1"/>
    <property type="molecule type" value="Genomic_DNA"/>
</dbReference>
<comment type="domain">
    <text evidence="6">Has four distinct domains: an N-terminal nucleotidyltransferase (NT) domain responsible for UTase activity, a central HD domain that encodes UR activity, and two C-terminal ACT domains that seem to have a role in glutamine sensing.</text>
</comment>
<comment type="catalytic activity">
    <reaction evidence="6">
        <text>[protein-PII]-uridylyl-L-tyrosine + H2O = [protein-PII]-L-tyrosine + UMP + H(+)</text>
        <dbReference type="Rhea" id="RHEA:48600"/>
        <dbReference type="Rhea" id="RHEA-COMP:12147"/>
        <dbReference type="Rhea" id="RHEA-COMP:12148"/>
        <dbReference type="ChEBI" id="CHEBI:15377"/>
        <dbReference type="ChEBI" id="CHEBI:15378"/>
        <dbReference type="ChEBI" id="CHEBI:46858"/>
        <dbReference type="ChEBI" id="CHEBI:57865"/>
        <dbReference type="ChEBI" id="CHEBI:90602"/>
    </reaction>
</comment>
<dbReference type="InterPro" id="IPR006674">
    <property type="entry name" value="HD_domain"/>
</dbReference>
<comment type="catalytic activity">
    <reaction evidence="6">
        <text>[protein-PII]-L-tyrosine + UTP = [protein-PII]-uridylyl-L-tyrosine + diphosphate</text>
        <dbReference type="Rhea" id="RHEA:13673"/>
        <dbReference type="Rhea" id="RHEA-COMP:12147"/>
        <dbReference type="Rhea" id="RHEA-COMP:12148"/>
        <dbReference type="ChEBI" id="CHEBI:33019"/>
        <dbReference type="ChEBI" id="CHEBI:46398"/>
        <dbReference type="ChEBI" id="CHEBI:46858"/>
        <dbReference type="ChEBI" id="CHEBI:90602"/>
        <dbReference type="EC" id="2.7.7.59"/>
    </reaction>
</comment>
<dbReference type="CDD" id="cd00077">
    <property type="entry name" value="HDc"/>
    <property type="match status" value="1"/>
</dbReference>
<dbReference type="PROSITE" id="PS51831">
    <property type="entry name" value="HD"/>
    <property type="match status" value="1"/>
</dbReference>
<comment type="similarity">
    <text evidence="6">Belongs to the GlnD family.</text>
</comment>
<evidence type="ECO:0000256" key="3">
    <source>
        <dbReference type="ARBA" id="ARBA00022801"/>
    </source>
</evidence>
<dbReference type="PANTHER" id="PTHR47320:SF1">
    <property type="entry name" value="BIFUNCTIONAL URIDYLYLTRANSFERASE_URIDYLYL-REMOVING ENZYME"/>
    <property type="match status" value="1"/>
</dbReference>
<dbReference type="EC" id="3.1.4.-" evidence="6"/>
<evidence type="ECO:0000313" key="9">
    <source>
        <dbReference type="Proteomes" id="UP000237752"/>
    </source>
</evidence>
<feature type="region of interest" description="Uridylyltransferase" evidence="6">
    <location>
        <begin position="1"/>
        <end position="302"/>
    </location>
</feature>
<dbReference type="GO" id="GO:0006808">
    <property type="term" value="P:regulation of nitrogen utilization"/>
    <property type="evidence" value="ECO:0007669"/>
    <property type="project" value="UniProtKB-UniRule"/>
</dbReference>
<comment type="function">
    <text evidence="6">Modifies, by uridylylation and deuridylylation, the PII regulatory proteins (GlnB and homologs), in response to the nitrogen status of the cell that GlnD senses through the glutamine level. Under low glutamine levels, catalyzes the conversion of the PII proteins and UTP to PII-UMP and PPi, while under higher glutamine levels, GlnD hydrolyzes PII-UMP to PII and UMP (deuridylylation). Thus, controls uridylylation state and activity of the PII proteins, and plays an important role in the regulation of nitrogen metabolism.</text>
</comment>
<organism evidence="8 9">
    <name type="scientific">Antricoccus suffuscus</name>
    <dbReference type="NCBI Taxonomy" id="1629062"/>
    <lineage>
        <taxon>Bacteria</taxon>
        <taxon>Bacillati</taxon>
        <taxon>Actinomycetota</taxon>
        <taxon>Actinomycetes</taxon>
        <taxon>Geodermatophilales</taxon>
        <taxon>Antricoccaceae</taxon>
        <taxon>Antricoccus</taxon>
    </lineage>
</organism>
<dbReference type="OrthoDB" id="9758038at2"/>
<evidence type="ECO:0000256" key="5">
    <source>
        <dbReference type="ARBA" id="ARBA00023268"/>
    </source>
</evidence>
<dbReference type="GO" id="GO:0008773">
    <property type="term" value="F:[protein-PII] uridylyltransferase activity"/>
    <property type="evidence" value="ECO:0007669"/>
    <property type="project" value="UniProtKB-UniRule"/>
</dbReference>
<dbReference type="InterPro" id="IPR010043">
    <property type="entry name" value="UTase/UR"/>
</dbReference>
<dbReference type="InterPro" id="IPR003607">
    <property type="entry name" value="HD/PDEase_dom"/>
</dbReference>
<dbReference type="SUPFAM" id="SSF81301">
    <property type="entry name" value="Nucleotidyltransferase"/>
    <property type="match status" value="1"/>
</dbReference>
<comment type="activity regulation">
    <text evidence="6">Uridylyltransferase (UTase) activity is inhibited by glutamine, while glutamine activates uridylyl-removing (UR) activity.</text>
</comment>
<dbReference type="SMART" id="SM00471">
    <property type="entry name" value="HDc"/>
    <property type="match status" value="1"/>
</dbReference>
<protein>
    <recommendedName>
        <fullName evidence="6">Bifunctional uridylyltransferase/uridylyl-removing enzyme</fullName>
        <shortName evidence="6">UTase/UR</shortName>
    </recommendedName>
    <alternativeName>
        <fullName evidence="6">Bifunctional [protein-PII] modification enzyme</fullName>
    </alternativeName>
    <alternativeName>
        <fullName evidence="6">Bifunctional nitrogen sensor protein</fullName>
    </alternativeName>
    <domain>
        <recommendedName>
            <fullName evidence="6">[Protein-PII] uridylyltransferase</fullName>
            <shortName evidence="6">PII uridylyltransferase</shortName>
            <shortName evidence="6">UTase</shortName>
            <ecNumber evidence="6">2.7.7.59</ecNumber>
        </recommendedName>
    </domain>
    <domain>
        <recommendedName>
            <fullName evidence="6">[Protein-PII]-UMP uridylyl-removing enzyme</fullName>
            <shortName evidence="6">UR</shortName>
            <ecNumber evidence="6">3.1.4.-</ecNumber>
        </recommendedName>
    </domain>
</protein>
<name>A0A2T0ZRZ4_9ACTN</name>
<dbReference type="Pfam" id="PF01966">
    <property type="entry name" value="HD"/>
    <property type="match status" value="1"/>
</dbReference>
<keyword evidence="1 6" id="KW-0808">Transferase</keyword>
<dbReference type="InterPro" id="IPR043519">
    <property type="entry name" value="NT_sf"/>
</dbReference>
<evidence type="ECO:0000256" key="4">
    <source>
        <dbReference type="ARBA" id="ARBA00022842"/>
    </source>
</evidence>
<comment type="cofactor">
    <cofactor evidence="6">
        <name>Mg(2+)</name>
        <dbReference type="ChEBI" id="CHEBI:18420"/>
    </cofactor>
</comment>
<dbReference type="Proteomes" id="UP000237752">
    <property type="component" value="Unassembled WGS sequence"/>
</dbReference>
<gene>
    <name evidence="6" type="primary">glnD</name>
    <name evidence="8" type="ORF">CLV47_11978</name>
</gene>
<dbReference type="PANTHER" id="PTHR47320">
    <property type="entry name" value="BIFUNCTIONAL URIDYLYLTRANSFERASE/URIDYLYL-REMOVING ENZYME"/>
    <property type="match status" value="1"/>
</dbReference>
<dbReference type="PIRSF" id="PIRSF006288">
    <property type="entry name" value="PII_uridyltransf"/>
    <property type="match status" value="1"/>
</dbReference>
<dbReference type="SUPFAM" id="SSF109604">
    <property type="entry name" value="HD-domain/PDEase-like"/>
    <property type="match status" value="1"/>
</dbReference>
<evidence type="ECO:0000256" key="6">
    <source>
        <dbReference type="HAMAP-Rule" id="MF_00277"/>
    </source>
</evidence>
<keyword evidence="5 6" id="KW-0511">Multifunctional enzyme</keyword>
<feature type="domain" description="HD" evidence="7">
    <location>
        <begin position="419"/>
        <end position="536"/>
    </location>
</feature>
<evidence type="ECO:0000259" key="7">
    <source>
        <dbReference type="PROSITE" id="PS51831"/>
    </source>
</evidence>
<comment type="caution">
    <text evidence="8">The sequence shown here is derived from an EMBL/GenBank/DDBJ whole genome shotgun (WGS) entry which is preliminary data.</text>
</comment>
<dbReference type="AlphaFoldDB" id="A0A2T0ZRZ4"/>
<comment type="caution">
    <text evidence="6">Lacks conserved residue(s) required for the propagation of feature annotation.</text>
</comment>
<dbReference type="InterPro" id="IPR013546">
    <property type="entry name" value="PII_UdlTrfase/GS_AdlTrfase"/>
</dbReference>
<accession>A0A2T0ZRZ4</accession>
<dbReference type="Pfam" id="PF08335">
    <property type="entry name" value="GlnD_UR_UTase"/>
    <property type="match status" value="1"/>
</dbReference>
<dbReference type="HAMAP" id="MF_00277">
    <property type="entry name" value="PII_uridylyl_transf"/>
    <property type="match status" value="1"/>
</dbReference>
<dbReference type="RefSeq" id="WP_106350526.1">
    <property type="nucleotide sequence ID" value="NZ_PVUE01000019.1"/>
</dbReference>
<keyword evidence="2 6" id="KW-0548">Nucleotidyltransferase</keyword>
<evidence type="ECO:0000256" key="2">
    <source>
        <dbReference type="ARBA" id="ARBA00022695"/>
    </source>
</evidence>
<reference evidence="8 9" key="1">
    <citation type="submission" date="2018-03" db="EMBL/GenBank/DDBJ databases">
        <title>Genomic Encyclopedia of Archaeal and Bacterial Type Strains, Phase II (KMG-II): from individual species to whole genera.</title>
        <authorList>
            <person name="Goeker M."/>
        </authorList>
    </citation>
    <scope>NUCLEOTIDE SEQUENCE [LARGE SCALE GENOMIC DNA]</scope>
    <source>
        <strain evidence="8 9">DSM 100065</strain>
    </source>
</reference>
<dbReference type="GO" id="GO:0008081">
    <property type="term" value="F:phosphoric diester hydrolase activity"/>
    <property type="evidence" value="ECO:0007669"/>
    <property type="project" value="UniProtKB-UniRule"/>
</dbReference>
<keyword evidence="4 6" id="KW-0460">Magnesium</keyword>
<keyword evidence="9" id="KW-1185">Reference proteome</keyword>
<dbReference type="Gene3D" id="1.10.3090.10">
    <property type="entry name" value="cca-adding enzyme, domain 2"/>
    <property type="match status" value="1"/>
</dbReference>
<proteinExistence type="inferred from homology"/>
<sequence length="781" mass="85456">MPTPSEEVPSIRRLRERLLTDTSVVGPQIRRELTERYDEWLRQITPQRDGIALVAVGSYGRAELAPYSDLDLLLLHHKRSVAVSSIADRIWYPIWDAGLGLDHSVRTVDETVALAADDIKVMLGMLDIRYIAGDRVIADEAGTAISQAWRTTGARRAMELRAMARERQEQFGSAAYLLEPNLKQSYGGLRDGAILRALARAQLIDIRPNVQQARELLLDVRAEVHRVAGRAADVLRAQDRGGIAQSLGFESGDTLLRSVNDAARSIGHASDMAFRRAAADRPASLTLRARLRMPTQRVTAQRIGLAKDVVSHNGEVVLARDARPATDRGLPIRMASAAAKADLVMSQFTLDRLMAEGEREVGVWTDDMRDDFVALLAASRGLLQVWETLDQHGLIARYLPEWDYVRSRPQYNAVHRFTVDRHLLETVIQVDANKQSVRRPDLLLVAALLHDIGKGQPGDHSEAGTPIAVAIATRMGFSPPDVSVIATLVRHHLLLAHTAARRDLTEPLTSKNVADTLGESRETIDLLQALTRADALATGPGVWTDWKSTLVDELVRQVRAHHAGTPVNAAVLADEVIESVDEAYRADADAPVVVTIAPADGVQSRIVVAARSADLSLSSITGVLALEMLAIRRASIARPNGIPIHDFLVEPMFGVMPTERHLTRTMNRVRDGSLDVSERLTRKEASYGKGERSVPELLWFDDEATEASVLEVRAVDAYGLLSRITDGLQRTDLLVRSAVVETYGPNAVDSFYLTTSDGAKVPPEVRAGAEAAITVAVSGDL</sequence>
<dbReference type="NCBIfam" id="NF002895">
    <property type="entry name" value="PRK03381.1"/>
    <property type="match status" value="1"/>
</dbReference>